<dbReference type="Proteomes" id="UP001069802">
    <property type="component" value="Unassembled WGS sequence"/>
</dbReference>
<sequence length="232" mass="27288">MKVAIMQPYFFPYIGYYQLIQAVDVIVIYDNIKYTKKGWINRNRYLLNGRDQLFSLPLKRNSDFLDIREREIAESFERDKLLQRIKGAYRKAPFFQETFGLIEETIGCEKINLFDFLHNSLLKTCSFLGITTEVVISSTVNIDHNLQSQDKVLALCKELGAATYFNPVGGQELYSRKAFQEQDLELYFLKPELFSYRQFDDPFVPWLSIIDVLMFNCLNDVQGYLKSRFELL</sequence>
<accession>A0ABT4LHC5</accession>
<organism evidence="1 2">
    <name type="scientific">Kiloniella laminariae</name>
    <dbReference type="NCBI Taxonomy" id="454162"/>
    <lineage>
        <taxon>Bacteria</taxon>
        <taxon>Pseudomonadati</taxon>
        <taxon>Pseudomonadota</taxon>
        <taxon>Alphaproteobacteria</taxon>
        <taxon>Rhodospirillales</taxon>
        <taxon>Kiloniellaceae</taxon>
        <taxon>Kiloniella</taxon>
    </lineage>
</organism>
<dbReference type="Pfam" id="PF08889">
    <property type="entry name" value="WbqC"/>
    <property type="match status" value="1"/>
</dbReference>
<dbReference type="RefSeq" id="WP_269422703.1">
    <property type="nucleotide sequence ID" value="NZ_JAPWGY010000002.1"/>
</dbReference>
<dbReference type="InterPro" id="IPR014985">
    <property type="entry name" value="WbqC"/>
</dbReference>
<dbReference type="EMBL" id="JAPWGY010000002">
    <property type="protein sequence ID" value="MCZ4280508.1"/>
    <property type="molecule type" value="Genomic_DNA"/>
</dbReference>
<protein>
    <submittedName>
        <fullName evidence="1">WbqC family protein</fullName>
    </submittedName>
</protein>
<name>A0ABT4LHC5_9PROT</name>
<proteinExistence type="predicted"/>
<gene>
    <name evidence="1" type="ORF">O4H49_06950</name>
</gene>
<evidence type="ECO:0000313" key="1">
    <source>
        <dbReference type="EMBL" id="MCZ4280508.1"/>
    </source>
</evidence>
<keyword evidence="2" id="KW-1185">Reference proteome</keyword>
<comment type="caution">
    <text evidence="1">The sequence shown here is derived from an EMBL/GenBank/DDBJ whole genome shotgun (WGS) entry which is preliminary data.</text>
</comment>
<reference evidence="1" key="1">
    <citation type="submission" date="2022-12" db="EMBL/GenBank/DDBJ databases">
        <title>Bacterial isolates from different developmental stages of Nematostella vectensis.</title>
        <authorList>
            <person name="Fraune S."/>
        </authorList>
    </citation>
    <scope>NUCLEOTIDE SEQUENCE</scope>
    <source>
        <strain evidence="1">G21630-S1</strain>
    </source>
</reference>
<evidence type="ECO:0000313" key="2">
    <source>
        <dbReference type="Proteomes" id="UP001069802"/>
    </source>
</evidence>